<feature type="binding site" evidence="6">
    <location>
        <position position="163"/>
    </location>
    <ligand>
        <name>ATP</name>
        <dbReference type="ChEBI" id="CHEBI:30616"/>
    </ligand>
</feature>
<reference evidence="9" key="1">
    <citation type="submission" date="2019-10" db="EMBL/GenBank/DDBJ databases">
        <title>Conservation and host-specific expression of non-tandemly repeated heterogenous ribosome RNA gene in arbuscular mycorrhizal fungi.</title>
        <authorList>
            <person name="Maeda T."/>
            <person name="Kobayashi Y."/>
            <person name="Nakagawa T."/>
            <person name="Ezawa T."/>
            <person name="Yamaguchi K."/>
            <person name="Bino T."/>
            <person name="Nishimoto Y."/>
            <person name="Shigenobu S."/>
            <person name="Kawaguchi M."/>
        </authorList>
    </citation>
    <scope>NUCLEOTIDE SEQUENCE</scope>
    <source>
        <strain evidence="9">HR1</strain>
    </source>
</reference>
<name>A0A8H3KW18_9GLOM</name>
<dbReference type="PROSITE" id="PS00108">
    <property type="entry name" value="PROTEIN_KINASE_ST"/>
    <property type="match status" value="1"/>
</dbReference>
<dbReference type="GO" id="GO:0005524">
    <property type="term" value="F:ATP binding"/>
    <property type="evidence" value="ECO:0007669"/>
    <property type="project" value="UniProtKB-UniRule"/>
</dbReference>
<dbReference type="Pfam" id="PF00069">
    <property type="entry name" value="Pkinase"/>
    <property type="match status" value="1"/>
</dbReference>
<dbReference type="PROSITE" id="PS50011">
    <property type="entry name" value="PROTEIN_KINASE_DOM"/>
    <property type="match status" value="1"/>
</dbReference>
<dbReference type="PANTHER" id="PTHR24058">
    <property type="entry name" value="DUAL SPECIFICITY PROTEIN KINASE"/>
    <property type="match status" value="1"/>
</dbReference>
<dbReference type="AlphaFoldDB" id="A0A8H3KW18"/>
<keyword evidence="3 6" id="KW-0547">Nucleotide-binding</keyword>
<dbReference type="SMART" id="SM00220">
    <property type="entry name" value="S_TKc"/>
    <property type="match status" value="1"/>
</dbReference>
<evidence type="ECO:0000313" key="10">
    <source>
        <dbReference type="Proteomes" id="UP000615446"/>
    </source>
</evidence>
<evidence type="ECO:0000259" key="8">
    <source>
        <dbReference type="PROSITE" id="PS50011"/>
    </source>
</evidence>
<evidence type="ECO:0000256" key="4">
    <source>
        <dbReference type="ARBA" id="ARBA00022777"/>
    </source>
</evidence>
<keyword evidence="4 9" id="KW-0418">Kinase</keyword>
<keyword evidence="5 6" id="KW-0067">ATP-binding</keyword>
<comment type="similarity">
    <text evidence="7">Belongs to the protein kinase superfamily.</text>
</comment>
<evidence type="ECO:0000256" key="7">
    <source>
        <dbReference type="RuleBase" id="RU000304"/>
    </source>
</evidence>
<evidence type="ECO:0000256" key="6">
    <source>
        <dbReference type="PROSITE-ProRule" id="PRU10141"/>
    </source>
</evidence>
<evidence type="ECO:0000256" key="3">
    <source>
        <dbReference type="ARBA" id="ARBA00022741"/>
    </source>
</evidence>
<protein>
    <submittedName>
        <fullName evidence="9">Probable serine/threonine-protein kinase yakA</fullName>
    </submittedName>
</protein>
<keyword evidence="1 7" id="KW-0723">Serine/threonine-protein kinase</keyword>
<evidence type="ECO:0000256" key="5">
    <source>
        <dbReference type="ARBA" id="ARBA00022840"/>
    </source>
</evidence>
<dbReference type="Gene3D" id="1.10.510.10">
    <property type="entry name" value="Transferase(Phosphotransferase) domain 1"/>
    <property type="match status" value="1"/>
</dbReference>
<gene>
    <name evidence="9" type="ORF">RCL2_000270000</name>
</gene>
<evidence type="ECO:0000256" key="1">
    <source>
        <dbReference type="ARBA" id="ARBA00022527"/>
    </source>
</evidence>
<dbReference type="InterPro" id="IPR011009">
    <property type="entry name" value="Kinase-like_dom_sf"/>
</dbReference>
<dbReference type="PROSITE" id="PS00107">
    <property type="entry name" value="PROTEIN_KINASE_ATP"/>
    <property type="match status" value="1"/>
</dbReference>
<dbReference type="InterPro" id="IPR050494">
    <property type="entry name" value="Ser_Thr_dual-spec_kinase"/>
</dbReference>
<dbReference type="Proteomes" id="UP000615446">
    <property type="component" value="Unassembled WGS sequence"/>
</dbReference>
<dbReference type="GO" id="GO:0004674">
    <property type="term" value="F:protein serine/threonine kinase activity"/>
    <property type="evidence" value="ECO:0007669"/>
    <property type="project" value="UniProtKB-KW"/>
</dbReference>
<feature type="domain" description="Protein kinase" evidence="8">
    <location>
        <begin position="36"/>
        <end position="380"/>
    </location>
</feature>
<accession>A0A8H3KW18</accession>
<dbReference type="InterPro" id="IPR000719">
    <property type="entry name" value="Prot_kinase_dom"/>
</dbReference>
<dbReference type="OrthoDB" id="9332038at2759"/>
<proteinExistence type="inferred from homology"/>
<dbReference type="InterPro" id="IPR017441">
    <property type="entry name" value="Protein_kinase_ATP_BS"/>
</dbReference>
<keyword evidence="2" id="KW-0808">Transferase</keyword>
<organism evidence="9 10">
    <name type="scientific">Rhizophagus clarus</name>
    <dbReference type="NCBI Taxonomy" id="94130"/>
    <lineage>
        <taxon>Eukaryota</taxon>
        <taxon>Fungi</taxon>
        <taxon>Fungi incertae sedis</taxon>
        <taxon>Mucoromycota</taxon>
        <taxon>Glomeromycotina</taxon>
        <taxon>Glomeromycetes</taxon>
        <taxon>Glomerales</taxon>
        <taxon>Glomeraceae</taxon>
        <taxon>Rhizophagus</taxon>
    </lineage>
</organism>
<sequence length="409" mass="47464">MFHNESIFKDFRDFTKKNEEVRNLFTSNCKPTTAHFNIVQRVTAGLSFLHKEILTKRKLEIELKKQTSSSWKTTYTVSLQEPKTTSIVWQQSCEIPKSSIHWNIKDNGHAGTSRHRSDDVPEIASQLILARRYRVIKIVGEGAFSKTVCAEDLYRNGSLVAIKIMVSQYNHIGFEECKKLRYLNLHDIYENTHFHHMAIIHGDLKLENILFVTENSYELRVIDFGNAIGLDDVKYYTESFEIQSLLYRAPEVLLGLPFGYEIDMWSFGCILCEIWTGYPIFQSDTKSGMIKEMERLLGPLPISPYKNAKNFAWYLTRNDNGLKDWPVEASKDTLRSMRIRKLSKALNTNNMDFVKFVDEIFNYDSSKRLSPTEALCHTFLAPLFPFTLFYTSHTINSFLKKSSMYQALT</sequence>
<dbReference type="Gene3D" id="3.30.200.20">
    <property type="entry name" value="Phosphorylase Kinase, domain 1"/>
    <property type="match status" value="1"/>
</dbReference>
<dbReference type="SUPFAM" id="SSF56112">
    <property type="entry name" value="Protein kinase-like (PK-like)"/>
    <property type="match status" value="1"/>
</dbReference>
<dbReference type="InterPro" id="IPR008271">
    <property type="entry name" value="Ser/Thr_kinase_AS"/>
</dbReference>
<comment type="caution">
    <text evidence="9">The sequence shown here is derived from an EMBL/GenBank/DDBJ whole genome shotgun (WGS) entry which is preliminary data.</text>
</comment>
<dbReference type="EMBL" id="BLAL01000014">
    <property type="protein sequence ID" value="GES75250.1"/>
    <property type="molecule type" value="Genomic_DNA"/>
</dbReference>
<evidence type="ECO:0000256" key="2">
    <source>
        <dbReference type="ARBA" id="ARBA00022679"/>
    </source>
</evidence>
<evidence type="ECO:0000313" key="9">
    <source>
        <dbReference type="EMBL" id="GES75250.1"/>
    </source>
</evidence>